<evidence type="ECO:0000256" key="1">
    <source>
        <dbReference type="ARBA" id="ARBA00004496"/>
    </source>
</evidence>
<gene>
    <name evidence="5" type="ORF">LCGC14_2033930</name>
</gene>
<protein>
    <recommendedName>
        <fullName evidence="6">High frequency lysogenization protein HflD homolog</fullName>
    </recommendedName>
</protein>
<evidence type="ECO:0008006" key="6">
    <source>
        <dbReference type="Google" id="ProtNLM"/>
    </source>
</evidence>
<dbReference type="InterPro" id="IPR007451">
    <property type="entry name" value="HflD"/>
</dbReference>
<dbReference type="HAMAP" id="MF_00695">
    <property type="entry name" value="HflD_protein"/>
    <property type="match status" value="1"/>
</dbReference>
<dbReference type="EMBL" id="LAZR01023724">
    <property type="protein sequence ID" value="KKL77534.1"/>
    <property type="molecule type" value="Genomic_DNA"/>
</dbReference>
<evidence type="ECO:0000313" key="5">
    <source>
        <dbReference type="EMBL" id="KKL77534.1"/>
    </source>
</evidence>
<keyword evidence="2" id="KW-1003">Cell membrane</keyword>
<comment type="caution">
    <text evidence="5">The sequence shown here is derived from an EMBL/GenBank/DDBJ whole genome shotgun (WGS) entry which is preliminary data.</text>
</comment>
<reference evidence="5" key="1">
    <citation type="journal article" date="2015" name="Nature">
        <title>Complex archaea that bridge the gap between prokaryotes and eukaryotes.</title>
        <authorList>
            <person name="Spang A."/>
            <person name="Saw J.H."/>
            <person name="Jorgensen S.L."/>
            <person name="Zaremba-Niedzwiedzka K."/>
            <person name="Martijn J."/>
            <person name="Lind A.E."/>
            <person name="van Eijk R."/>
            <person name="Schleper C."/>
            <person name="Guy L."/>
            <person name="Ettema T.J."/>
        </authorList>
    </citation>
    <scope>NUCLEOTIDE SEQUENCE</scope>
</reference>
<sequence length="200" mass="22387">MNEHQVMALAAMCQVAKQVQKIAQYGSSNDYELEKLLNSIVETSPESPSDVYQGTENLRDGYKCLLNQLSAGEKKDVEIVKYVGGLMQLERALSAKASSLAELGKSIEDVKRRLDHFAITDDTVIAALADIYSKVLSPLGHRIQVYGKPDLLKQQLIQHKIRALLLAGIRSAVLWRQMGGKRRHFFFAKRKIIAIAKNHI</sequence>
<evidence type="ECO:0000256" key="2">
    <source>
        <dbReference type="ARBA" id="ARBA00022475"/>
    </source>
</evidence>
<accession>A0A0F9EU32</accession>
<keyword evidence="3" id="KW-0963">Cytoplasm</keyword>
<dbReference type="PANTHER" id="PTHR38100">
    <property type="entry name" value="HIGH FREQUENCY LYSOGENIZATION PROTEIN HFLD"/>
    <property type="match status" value="1"/>
</dbReference>
<dbReference type="PANTHER" id="PTHR38100:SF1">
    <property type="entry name" value="HIGH FREQUENCY LYSOGENIZATION PROTEIN HFLD"/>
    <property type="match status" value="1"/>
</dbReference>
<comment type="subcellular location">
    <subcellularLocation>
        <location evidence="1">Cytoplasm</location>
    </subcellularLocation>
</comment>
<organism evidence="5">
    <name type="scientific">marine sediment metagenome</name>
    <dbReference type="NCBI Taxonomy" id="412755"/>
    <lineage>
        <taxon>unclassified sequences</taxon>
        <taxon>metagenomes</taxon>
        <taxon>ecological metagenomes</taxon>
    </lineage>
</organism>
<dbReference type="AlphaFoldDB" id="A0A0F9EU32"/>
<name>A0A0F9EU32_9ZZZZ</name>
<dbReference type="InterPro" id="IPR035932">
    <property type="entry name" value="HflD-like_sf"/>
</dbReference>
<dbReference type="NCBIfam" id="NF001246">
    <property type="entry name" value="PRK00218.1-2"/>
    <property type="match status" value="1"/>
</dbReference>
<evidence type="ECO:0000256" key="4">
    <source>
        <dbReference type="ARBA" id="ARBA00023136"/>
    </source>
</evidence>
<evidence type="ECO:0000256" key="3">
    <source>
        <dbReference type="ARBA" id="ARBA00022490"/>
    </source>
</evidence>
<dbReference type="SUPFAM" id="SSF101322">
    <property type="entry name" value="YcfC-like"/>
    <property type="match status" value="1"/>
</dbReference>
<dbReference type="Pfam" id="PF04356">
    <property type="entry name" value="DUF489"/>
    <property type="match status" value="1"/>
</dbReference>
<proteinExistence type="inferred from homology"/>
<dbReference type="Gene3D" id="1.10.3890.10">
    <property type="entry name" value="HflD-like"/>
    <property type="match status" value="1"/>
</dbReference>
<dbReference type="GO" id="GO:0005737">
    <property type="term" value="C:cytoplasm"/>
    <property type="evidence" value="ECO:0007669"/>
    <property type="project" value="UniProtKB-SubCell"/>
</dbReference>
<keyword evidence="4" id="KW-0472">Membrane</keyword>